<protein>
    <submittedName>
        <fullName evidence="1">Uncharacterized protein</fullName>
    </submittedName>
</protein>
<organism evidence="1 2">
    <name type="scientific">Orbilia ellipsospora</name>
    <dbReference type="NCBI Taxonomy" id="2528407"/>
    <lineage>
        <taxon>Eukaryota</taxon>
        <taxon>Fungi</taxon>
        <taxon>Dikarya</taxon>
        <taxon>Ascomycota</taxon>
        <taxon>Pezizomycotina</taxon>
        <taxon>Orbiliomycetes</taxon>
        <taxon>Orbiliales</taxon>
        <taxon>Orbiliaceae</taxon>
        <taxon>Orbilia</taxon>
    </lineage>
</organism>
<evidence type="ECO:0000313" key="2">
    <source>
        <dbReference type="Proteomes" id="UP001365542"/>
    </source>
</evidence>
<evidence type="ECO:0000313" key="1">
    <source>
        <dbReference type="EMBL" id="KAK6540650.1"/>
    </source>
</evidence>
<gene>
    <name evidence="1" type="ORF">TWF694_008045</name>
</gene>
<dbReference type="AlphaFoldDB" id="A0AAV9XEV6"/>
<accession>A0AAV9XEV6</accession>
<dbReference type="Proteomes" id="UP001365542">
    <property type="component" value="Unassembled WGS sequence"/>
</dbReference>
<keyword evidence="2" id="KW-1185">Reference proteome</keyword>
<reference evidence="1 2" key="1">
    <citation type="submission" date="2019-10" db="EMBL/GenBank/DDBJ databases">
        <authorList>
            <person name="Palmer J.M."/>
        </authorList>
    </citation>
    <scope>NUCLEOTIDE SEQUENCE [LARGE SCALE GENOMIC DNA]</scope>
    <source>
        <strain evidence="1 2">TWF694</strain>
    </source>
</reference>
<sequence length="57" mass="6152">MCRLSTCGTCNGKTWFGCGLHKETVLGPIPKEEWCSCPKSEGDPYPPMGSMPSCTLV</sequence>
<dbReference type="PANTHER" id="PTHR34724:SF2">
    <property type="entry name" value="OS12G0596101 PROTEIN"/>
    <property type="match status" value="1"/>
</dbReference>
<comment type="caution">
    <text evidence="1">The sequence shown here is derived from an EMBL/GenBank/DDBJ whole genome shotgun (WGS) entry which is preliminary data.</text>
</comment>
<dbReference type="EMBL" id="JAVHJO010000004">
    <property type="protein sequence ID" value="KAK6540650.1"/>
    <property type="molecule type" value="Genomic_DNA"/>
</dbReference>
<proteinExistence type="predicted"/>
<name>A0AAV9XEV6_9PEZI</name>
<dbReference type="PANTHER" id="PTHR34724">
    <property type="entry name" value="OS12G0596101 PROTEIN"/>
    <property type="match status" value="1"/>
</dbReference>